<dbReference type="PANTHER" id="PTHR10270">
    <property type="entry name" value="SOX TRANSCRIPTION FACTOR"/>
    <property type="match status" value="1"/>
</dbReference>
<feature type="DNA-binding region" description="HMG box" evidence="4">
    <location>
        <begin position="45"/>
        <end position="113"/>
    </location>
</feature>
<gene>
    <name evidence="7" type="ORF">ACJMK2_042643</name>
</gene>
<evidence type="ECO:0000256" key="4">
    <source>
        <dbReference type="PROSITE-ProRule" id="PRU00267"/>
    </source>
</evidence>
<feature type="domain" description="HMG box" evidence="6">
    <location>
        <begin position="45"/>
        <end position="113"/>
    </location>
</feature>
<comment type="caution">
    <text evidence="7">The sequence shown here is derived from an EMBL/GenBank/DDBJ whole genome shotgun (WGS) entry which is preliminary data.</text>
</comment>
<organism evidence="7 8">
    <name type="scientific">Sinanodonta woodiana</name>
    <name type="common">Chinese pond mussel</name>
    <name type="synonym">Anodonta woodiana</name>
    <dbReference type="NCBI Taxonomy" id="1069815"/>
    <lineage>
        <taxon>Eukaryota</taxon>
        <taxon>Metazoa</taxon>
        <taxon>Spiralia</taxon>
        <taxon>Lophotrochozoa</taxon>
        <taxon>Mollusca</taxon>
        <taxon>Bivalvia</taxon>
        <taxon>Autobranchia</taxon>
        <taxon>Heteroconchia</taxon>
        <taxon>Palaeoheterodonta</taxon>
        <taxon>Unionida</taxon>
        <taxon>Unionoidea</taxon>
        <taxon>Unionidae</taxon>
        <taxon>Unioninae</taxon>
        <taxon>Sinanodonta</taxon>
    </lineage>
</organism>
<feature type="region of interest" description="Disordered" evidence="5">
    <location>
        <begin position="112"/>
        <end position="147"/>
    </location>
</feature>
<dbReference type="PANTHER" id="PTHR10270:SF323">
    <property type="entry name" value="TRANSCRIPTION FACTOR SOX-14-RELATED"/>
    <property type="match status" value="1"/>
</dbReference>
<dbReference type="Gene3D" id="1.10.30.10">
    <property type="entry name" value="High mobility group box domain"/>
    <property type="match status" value="1"/>
</dbReference>
<comment type="subcellular location">
    <subcellularLocation>
        <location evidence="1">Nucleus</location>
    </subcellularLocation>
</comment>
<dbReference type="InterPro" id="IPR050140">
    <property type="entry name" value="SRY-related_HMG-box_TF-like"/>
</dbReference>
<dbReference type="Proteomes" id="UP001634394">
    <property type="component" value="Unassembled WGS sequence"/>
</dbReference>
<evidence type="ECO:0000256" key="5">
    <source>
        <dbReference type="SAM" id="MobiDB-lite"/>
    </source>
</evidence>
<protein>
    <recommendedName>
        <fullName evidence="6">HMG box domain-containing protein</fullName>
    </recommendedName>
</protein>
<feature type="compositionally biased region" description="Low complexity" evidence="5">
    <location>
        <begin position="1"/>
        <end position="18"/>
    </location>
</feature>
<evidence type="ECO:0000256" key="3">
    <source>
        <dbReference type="ARBA" id="ARBA00023242"/>
    </source>
</evidence>
<dbReference type="GO" id="GO:0005634">
    <property type="term" value="C:nucleus"/>
    <property type="evidence" value="ECO:0007669"/>
    <property type="project" value="UniProtKB-SubCell"/>
</dbReference>
<dbReference type="InterPro" id="IPR036910">
    <property type="entry name" value="HMG_box_dom_sf"/>
</dbReference>
<dbReference type="FunFam" id="1.10.30.10:FF:000007">
    <property type="entry name" value="Transcription factor SOX"/>
    <property type="match status" value="1"/>
</dbReference>
<dbReference type="CDD" id="cd22029">
    <property type="entry name" value="HMG-box_SoxC"/>
    <property type="match status" value="1"/>
</dbReference>
<evidence type="ECO:0000256" key="1">
    <source>
        <dbReference type="ARBA" id="ARBA00004123"/>
    </source>
</evidence>
<sequence>MIPQNNSSDSSSQAAQNAFGSQMIDPHSRTPYSDATQCKKSSNHVKRPMNAFMVWSQIERRKISEVSPDMHNAEISKRLGKRWKQLNDVDRQPFIEEAERLRILHMQEYPDYKYRPRKKAKPVTKSDSGKISKSSNKRTDRQKQRAIKTAVAMQTPLTSEINNSRLKLKLTIDKKFKDSIKASKHVPVPASQLTPPGKVPSSPDVFTPMTPDSTSFYPEEVYDTPAPSPQDEDVKPQLNVLQTINPSQDDGPSLADLDNLTDVLQLPSNWQYELNNLDLTKLADTTDFPNFDQIQPMSIPHPQNSYIRQSATNLPNPDAVSHFEFPDYSTPEVSAIMDMENEWLGISTLGTFKSH</sequence>
<dbReference type="InterPro" id="IPR009071">
    <property type="entry name" value="HMG_box_dom"/>
</dbReference>
<feature type="region of interest" description="Disordered" evidence="5">
    <location>
        <begin position="1"/>
        <end position="44"/>
    </location>
</feature>
<dbReference type="Pfam" id="PF00505">
    <property type="entry name" value="HMG_box"/>
    <property type="match status" value="1"/>
</dbReference>
<reference evidence="7 8" key="1">
    <citation type="submission" date="2024-11" db="EMBL/GenBank/DDBJ databases">
        <title>Chromosome-level genome assembly of the freshwater bivalve Anodonta woodiana.</title>
        <authorList>
            <person name="Chen X."/>
        </authorList>
    </citation>
    <scope>NUCLEOTIDE SEQUENCE [LARGE SCALE GENOMIC DNA]</scope>
    <source>
        <strain evidence="7">MN2024</strain>
        <tissue evidence="7">Gills</tissue>
    </source>
</reference>
<keyword evidence="8" id="KW-1185">Reference proteome</keyword>
<evidence type="ECO:0000313" key="7">
    <source>
        <dbReference type="EMBL" id="KAL3870026.1"/>
    </source>
</evidence>
<evidence type="ECO:0000256" key="2">
    <source>
        <dbReference type="ARBA" id="ARBA00023125"/>
    </source>
</evidence>
<evidence type="ECO:0000313" key="8">
    <source>
        <dbReference type="Proteomes" id="UP001634394"/>
    </source>
</evidence>
<dbReference type="AlphaFoldDB" id="A0ABD3W9G2"/>
<keyword evidence="3 4" id="KW-0539">Nucleus</keyword>
<name>A0ABD3W9G2_SINWO</name>
<dbReference type="PROSITE" id="PS50118">
    <property type="entry name" value="HMG_BOX_2"/>
    <property type="match status" value="1"/>
</dbReference>
<dbReference type="SUPFAM" id="SSF47095">
    <property type="entry name" value="HMG-box"/>
    <property type="match status" value="1"/>
</dbReference>
<keyword evidence="2 4" id="KW-0238">DNA-binding</keyword>
<dbReference type="GO" id="GO:0003677">
    <property type="term" value="F:DNA binding"/>
    <property type="evidence" value="ECO:0007669"/>
    <property type="project" value="UniProtKB-UniRule"/>
</dbReference>
<dbReference type="SMART" id="SM00398">
    <property type="entry name" value="HMG"/>
    <property type="match status" value="1"/>
</dbReference>
<feature type="compositionally biased region" description="Polar residues" evidence="5">
    <location>
        <begin position="30"/>
        <end position="40"/>
    </location>
</feature>
<accession>A0ABD3W9G2</accession>
<feature type="compositionally biased region" description="Polar residues" evidence="5">
    <location>
        <begin position="125"/>
        <end position="134"/>
    </location>
</feature>
<dbReference type="EMBL" id="JBJQND010000008">
    <property type="protein sequence ID" value="KAL3870026.1"/>
    <property type="molecule type" value="Genomic_DNA"/>
</dbReference>
<proteinExistence type="predicted"/>
<evidence type="ECO:0000259" key="6">
    <source>
        <dbReference type="PROSITE" id="PS50118"/>
    </source>
</evidence>